<name>A0A2N4TUP4_RALPI</name>
<comment type="similarity">
    <text evidence="11">Belongs to the KdpC family.</text>
</comment>
<accession>A0A2N4TUP4</accession>
<sequence>MATTTQARQPVQADVPQQGGLLRAALVVFVGLSLITGVLYPVVVTGVGKALFPAQAGGSIIERGGKAVGSSLIGQNFDTPEYFWGRISATAPNPYNAQASGGSNLGPSNPALTEAAKARIAALKEADPGNAAPIPADLVTASASGLDPEISPAAAAYQVERVARARHLSADLVKKAVAENTKGPVLGVFGEPTVNVLELNLALDDLK</sequence>
<evidence type="ECO:0000256" key="4">
    <source>
        <dbReference type="ARBA" id="ARBA00022692"/>
    </source>
</evidence>
<dbReference type="GO" id="GO:0005524">
    <property type="term" value="F:ATP binding"/>
    <property type="evidence" value="ECO:0007669"/>
    <property type="project" value="UniProtKB-UniRule"/>
</dbReference>
<evidence type="ECO:0000256" key="11">
    <source>
        <dbReference type="HAMAP-Rule" id="MF_00276"/>
    </source>
</evidence>
<evidence type="ECO:0000256" key="8">
    <source>
        <dbReference type="ARBA" id="ARBA00022989"/>
    </source>
</evidence>
<organism evidence="12 13">
    <name type="scientific">Ralstonia pickettii</name>
    <name type="common">Burkholderia pickettii</name>
    <dbReference type="NCBI Taxonomy" id="329"/>
    <lineage>
        <taxon>Bacteria</taxon>
        <taxon>Pseudomonadati</taxon>
        <taxon>Pseudomonadota</taxon>
        <taxon>Betaproteobacteria</taxon>
        <taxon>Burkholderiales</taxon>
        <taxon>Burkholderiaceae</taxon>
        <taxon>Ralstonia</taxon>
    </lineage>
</organism>
<evidence type="ECO:0000256" key="3">
    <source>
        <dbReference type="ARBA" id="ARBA00022538"/>
    </source>
</evidence>
<comment type="caution">
    <text evidence="12">The sequence shown here is derived from an EMBL/GenBank/DDBJ whole genome shotgun (WGS) entry which is preliminary data.</text>
</comment>
<evidence type="ECO:0000256" key="2">
    <source>
        <dbReference type="ARBA" id="ARBA00022475"/>
    </source>
</evidence>
<evidence type="ECO:0000256" key="5">
    <source>
        <dbReference type="ARBA" id="ARBA00022741"/>
    </source>
</evidence>
<dbReference type="Proteomes" id="UP000234456">
    <property type="component" value="Unassembled WGS sequence"/>
</dbReference>
<dbReference type="PIRSF" id="PIRSF001296">
    <property type="entry name" value="K_ATPase_KdpC"/>
    <property type="match status" value="1"/>
</dbReference>
<proteinExistence type="inferred from homology"/>
<evidence type="ECO:0000256" key="9">
    <source>
        <dbReference type="ARBA" id="ARBA00023065"/>
    </source>
</evidence>
<keyword evidence="5 11" id="KW-0547">Nucleotide-binding</keyword>
<keyword evidence="4 11" id="KW-0812">Transmembrane</keyword>
<keyword evidence="7 11" id="KW-0630">Potassium</keyword>
<dbReference type="Pfam" id="PF02669">
    <property type="entry name" value="KdpC"/>
    <property type="match status" value="1"/>
</dbReference>
<dbReference type="OrthoDB" id="9788285at2"/>
<protein>
    <recommendedName>
        <fullName evidence="11">Potassium-transporting ATPase KdpC subunit</fullName>
    </recommendedName>
    <alternativeName>
        <fullName evidence="11">ATP phosphohydrolase [potassium-transporting] C chain</fullName>
    </alternativeName>
    <alternativeName>
        <fullName evidence="11">Potassium-binding and translocating subunit C</fullName>
    </alternativeName>
    <alternativeName>
        <fullName evidence="11">Potassium-translocating ATPase C chain</fullName>
    </alternativeName>
</protein>
<dbReference type="GO" id="GO:0016787">
    <property type="term" value="F:hydrolase activity"/>
    <property type="evidence" value="ECO:0007669"/>
    <property type="project" value="UniProtKB-KW"/>
</dbReference>
<evidence type="ECO:0000256" key="7">
    <source>
        <dbReference type="ARBA" id="ARBA00022958"/>
    </source>
</evidence>
<reference evidence="12 13" key="1">
    <citation type="submission" date="2017-12" db="EMBL/GenBank/DDBJ databases">
        <title>Draft genome sequence of Ralstonia pickettii 52.</title>
        <authorList>
            <person name="Zheng B."/>
        </authorList>
    </citation>
    <scope>NUCLEOTIDE SEQUENCE [LARGE SCALE GENOMIC DNA]</scope>
    <source>
        <strain evidence="12 13">52</strain>
    </source>
</reference>
<keyword evidence="9 11" id="KW-0406">Ion transport</keyword>
<comment type="subcellular location">
    <subcellularLocation>
        <location evidence="11">Cell membrane</location>
        <topology evidence="11">Single-pass membrane protein</topology>
    </subcellularLocation>
</comment>
<dbReference type="InterPro" id="IPR003820">
    <property type="entry name" value="KdpC"/>
</dbReference>
<dbReference type="NCBIfam" id="TIGR00681">
    <property type="entry name" value="kdpC"/>
    <property type="match status" value="1"/>
</dbReference>
<keyword evidence="3 11" id="KW-0633">Potassium transport</keyword>
<dbReference type="EMBL" id="PKQE01000001">
    <property type="protein sequence ID" value="PLC43433.1"/>
    <property type="molecule type" value="Genomic_DNA"/>
</dbReference>
<gene>
    <name evidence="11" type="primary">kdpC</name>
    <name evidence="12" type="ORF">C0Q88_01525</name>
</gene>
<evidence type="ECO:0000256" key="1">
    <source>
        <dbReference type="ARBA" id="ARBA00022448"/>
    </source>
</evidence>
<evidence type="ECO:0000313" key="13">
    <source>
        <dbReference type="Proteomes" id="UP000234456"/>
    </source>
</evidence>
<dbReference type="GO" id="GO:0008556">
    <property type="term" value="F:P-type potassium transmembrane transporter activity"/>
    <property type="evidence" value="ECO:0007669"/>
    <property type="project" value="InterPro"/>
</dbReference>
<evidence type="ECO:0000256" key="6">
    <source>
        <dbReference type="ARBA" id="ARBA00022840"/>
    </source>
</evidence>
<keyword evidence="8 11" id="KW-1133">Transmembrane helix</keyword>
<keyword evidence="6 11" id="KW-0067">ATP-binding</keyword>
<keyword evidence="1 11" id="KW-0813">Transport</keyword>
<evidence type="ECO:0000313" key="12">
    <source>
        <dbReference type="EMBL" id="PLC43433.1"/>
    </source>
</evidence>
<dbReference type="RefSeq" id="WP_102064076.1">
    <property type="nucleotide sequence ID" value="NZ_PKQE01000001.1"/>
</dbReference>
<dbReference type="HAMAP" id="MF_00276">
    <property type="entry name" value="KdpC"/>
    <property type="match status" value="1"/>
</dbReference>
<dbReference type="PANTHER" id="PTHR30042">
    <property type="entry name" value="POTASSIUM-TRANSPORTING ATPASE C CHAIN"/>
    <property type="match status" value="1"/>
</dbReference>
<keyword evidence="2 11" id="KW-1003">Cell membrane</keyword>
<dbReference type="NCBIfam" id="NF001454">
    <property type="entry name" value="PRK00315.1"/>
    <property type="match status" value="1"/>
</dbReference>
<dbReference type="GO" id="GO:0005886">
    <property type="term" value="C:plasma membrane"/>
    <property type="evidence" value="ECO:0007669"/>
    <property type="project" value="UniProtKB-SubCell"/>
</dbReference>
<feature type="transmembrane region" description="Helical" evidence="11">
    <location>
        <begin position="21"/>
        <end position="43"/>
    </location>
</feature>
<evidence type="ECO:0000256" key="10">
    <source>
        <dbReference type="ARBA" id="ARBA00023136"/>
    </source>
</evidence>
<comment type="function">
    <text evidence="11">Part of the high-affinity ATP-driven potassium transport (or Kdp) system, which catalyzes the hydrolysis of ATP coupled with the electrogenic transport of potassium into the cytoplasm. This subunit acts as a catalytic chaperone that increases the ATP-binding affinity of the ATP-hydrolyzing subunit KdpB by the formation of a transient KdpB/KdpC/ATP ternary complex.</text>
</comment>
<comment type="subunit">
    <text evidence="11">The system is composed of three essential subunits: KdpA, KdpB and KdpC.</text>
</comment>
<keyword evidence="10 11" id="KW-0472">Membrane</keyword>
<dbReference type="AlphaFoldDB" id="A0A2N4TUP4"/>
<dbReference type="PANTHER" id="PTHR30042:SF2">
    <property type="entry name" value="POTASSIUM-TRANSPORTING ATPASE KDPC SUBUNIT"/>
    <property type="match status" value="1"/>
</dbReference>
<keyword evidence="12" id="KW-0378">Hydrolase</keyword>